<dbReference type="Proteomes" id="UP000632766">
    <property type="component" value="Unassembled WGS sequence"/>
</dbReference>
<comment type="caution">
    <text evidence="1">The sequence shown here is derived from an EMBL/GenBank/DDBJ whole genome shotgun (WGS) entry which is preliminary data.</text>
</comment>
<evidence type="ECO:0000313" key="1">
    <source>
        <dbReference type="EMBL" id="MBH8562902.1"/>
    </source>
</evidence>
<protein>
    <submittedName>
        <fullName evidence="1">Uncharacterized protein</fullName>
    </submittedName>
</protein>
<sequence length="215" mass="25465">MFLKTYCRIQQALQWWFSRQSLKLFIEAKKIHDGLLQESFTIRRSLDLLAQDNLSLTINKTREYLKQADNFHHALVQLSDRLFPAYIQDSLPLALECLLEPWLTSNSHLCFHFDIPPYWRYEPAEQSLIVLRALEELLILTLSHVSVPTSIFISLKQQKNMGQLMVQITYPDQSTVIFYSTLRELKYLCESFRFLTSGTCFCRKQNLSITCYFYW</sequence>
<proteinExistence type="predicted"/>
<keyword evidence="2" id="KW-1185">Reference proteome</keyword>
<evidence type="ECO:0000313" key="2">
    <source>
        <dbReference type="Proteomes" id="UP000632766"/>
    </source>
</evidence>
<dbReference type="AlphaFoldDB" id="A0A8J7HP09"/>
<organism evidence="1 2">
    <name type="scientific">Amazonocrinis nigriterrae CENA67</name>
    <dbReference type="NCBI Taxonomy" id="2794033"/>
    <lineage>
        <taxon>Bacteria</taxon>
        <taxon>Bacillati</taxon>
        <taxon>Cyanobacteriota</taxon>
        <taxon>Cyanophyceae</taxon>
        <taxon>Nostocales</taxon>
        <taxon>Nostocaceae</taxon>
        <taxon>Amazonocrinis</taxon>
        <taxon>Amazonocrinis nigriterrae</taxon>
    </lineage>
</organism>
<gene>
    <name evidence="1" type="ORF">I8748_12040</name>
</gene>
<reference evidence="1 2" key="1">
    <citation type="journal article" date="2021" name="Int. J. Syst. Evol. Microbiol.">
        <title>Amazonocrinis nigriterrae gen. nov., sp. nov., Atlanticothrix silvestris gen. nov., sp. nov. and Dendronalium phyllosphericum gen. nov., sp. nov., nostocacean cyanobacteria from Brazilian environments.</title>
        <authorList>
            <person name="Alvarenga D.O."/>
            <person name="Andreote A.P.D."/>
            <person name="Branco L.H.Z."/>
            <person name="Delbaje E."/>
            <person name="Cruz R.B."/>
            <person name="Varani A.M."/>
            <person name="Fiore M.F."/>
        </authorList>
    </citation>
    <scope>NUCLEOTIDE SEQUENCE [LARGE SCALE GENOMIC DNA]</scope>
    <source>
        <strain evidence="1 2">CENA67</strain>
    </source>
</reference>
<accession>A0A8J7HP09</accession>
<name>A0A8J7HP09_9NOST</name>
<dbReference type="EMBL" id="JAECZC010000017">
    <property type="protein sequence ID" value="MBH8562902.1"/>
    <property type="molecule type" value="Genomic_DNA"/>
</dbReference>